<dbReference type="EC" id="3.-.-.-" evidence="2"/>
<comment type="caution">
    <text evidence="2">The sequence shown here is derived from an EMBL/GenBank/DDBJ whole genome shotgun (WGS) entry which is preliminary data.</text>
</comment>
<accession>A0ABW4UEJ6</accession>
<dbReference type="EMBL" id="JBHUGZ010000012">
    <property type="protein sequence ID" value="MFD1984562.1"/>
    <property type="molecule type" value="Genomic_DNA"/>
</dbReference>
<dbReference type="Gene3D" id="3.40.710.10">
    <property type="entry name" value="DD-peptidase/beta-lactamase superfamily"/>
    <property type="match status" value="1"/>
</dbReference>
<dbReference type="PANTHER" id="PTHR46825:SF9">
    <property type="entry name" value="BETA-LACTAMASE-RELATED DOMAIN-CONTAINING PROTEIN"/>
    <property type="match status" value="1"/>
</dbReference>
<dbReference type="InterPro" id="IPR012338">
    <property type="entry name" value="Beta-lactam/transpept-like"/>
</dbReference>
<dbReference type="InterPro" id="IPR001466">
    <property type="entry name" value="Beta-lactam-related"/>
</dbReference>
<gene>
    <name evidence="2" type="ORF">ACFSOZ_18510</name>
</gene>
<protein>
    <submittedName>
        <fullName evidence="2">Serine hydrolase domain-containing protein</fullName>
        <ecNumber evidence="2">3.-.-.-</ecNumber>
    </submittedName>
</protein>
<sequence>MTSTCSLADLAKGIDALFNEFSGPEMPGAVVAVTENGREIFANAYGLANINDDVPMGRKAIIRIGSQSKQFTVLLILMLEAEGKLSLEDEVQKHLPYVPRLEYPVTLGQLASNISGYRDYLQGMIFGGLSLFAPSGRQAARDVVARQDALNFKPGSAMMYSNSGFFMLFEIIEQIEGATFNEILRKRITGPLGMYDTSLMLRDGSVMKRLAAHYTKRAEGWAHLGWGMEYGGGGGIVSTLDDMVVWQHNLIEPKVGTAEMYRRMATPCVFDNGATGFYGLGLVTDVYRGRRAVGHGGSVAGGESESMRFVDDGLGVVIIANNDQVAAFALARRIADIYFDNALPASIELASGRYRQEGGPDVFEIIAKNGVPTFLRYGVGTRFDFGNPGGAKPESGITDLVLSPRPDGKIDGTFCGTPTVYAPLNPNARAAAPLAGRYANTAQGIEVEIEGDAQRGMFRLRSDLGAMNAPIVAADNDLWFLLQPDTDIGPGLTWNATLSVTADGFEINASRLKKLRFTHV</sequence>
<name>A0ABW4UEJ6_9HYPH</name>
<organism evidence="2 3">
    <name type="scientific">Mesorhizobium newzealandense</name>
    <dbReference type="NCBI Taxonomy" id="1300302"/>
    <lineage>
        <taxon>Bacteria</taxon>
        <taxon>Pseudomonadati</taxon>
        <taxon>Pseudomonadota</taxon>
        <taxon>Alphaproteobacteria</taxon>
        <taxon>Hyphomicrobiales</taxon>
        <taxon>Phyllobacteriaceae</taxon>
        <taxon>Mesorhizobium</taxon>
    </lineage>
</organism>
<dbReference type="RefSeq" id="WP_379100335.1">
    <property type="nucleotide sequence ID" value="NZ_JBHUGZ010000012.1"/>
</dbReference>
<dbReference type="InterPro" id="IPR050491">
    <property type="entry name" value="AmpC-like"/>
</dbReference>
<dbReference type="Pfam" id="PF00144">
    <property type="entry name" value="Beta-lactamase"/>
    <property type="match status" value="1"/>
</dbReference>
<dbReference type="GO" id="GO:0016787">
    <property type="term" value="F:hydrolase activity"/>
    <property type="evidence" value="ECO:0007669"/>
    <property type="project" value="UniProtKB-KW"/>
</dbReference>
<reference evidence="3" key="1">
    <citation type="journal article" date="2019" name="Int. J. Syst. Evol. Microbiol.">
        <title>The Global Catalogue of Microorganisms (GCM) 10K type strain sequencing project: providing services to taxonomists for standard genome sequencing and annotation.</title>
        <authorList>
            <consortium name="The Broad Institute Genomics Platform"/>
            <consortium name="The Broad Institute Genome Sequencing Center for Infectious Disease"/>
            <person name="Wu L."/>
            <person name="Ma J."/>
        </authorList>
    </citation>
    <scope>NUCLEOTIDE SEQUENCE [LARGE SCALE GENOMIC DNA]</scope>
    <source>
        <strain evidence="3">CGMCC 1.16225</strain>
    </source>
</reference>
<proteinExistence type="predicted"/>
<dbReference type="PANTHER" id="PTHR46825">
    <property type="entry name" value="D-ALANYL-D-ALANINE-CARBOXYPEPTIDASE/ENDOPEPTIDASE AMPH"/>
    <property type="match status" value="1"/>
</dbReference>
<evidence type="ECO:0000313" key="3">
    <source>
        <dbReference type="Proteomes" id="UP001597405"/>
    </source>
</evidence>
<dbReference type="SUPFAM" id="SSF56601">
    <property type="entry name" value="beta-lactamase/transpeptidase-like"/>
    <property type="match status" value="1"/>
</dbReference>
<keyword evidence="2" id="KW-0378">Hydrolase</keyword>
<evidence type="ECO:0000313" key="2">
    <source>
        <dbReference type="EMBL" id="MFD1984562.1"/>
    </source>
</evidence>
<evidence type="ECO:0000259" key="1">
    <source>
        <dbReference type="Pfam" id="PF00144"/>
    </source>
</evidence>
<dbReference type="Proteomes" id="UP001597405">
    <property type="component" value="Unassembled WGS sequence"/>
</dbReference>
<feature type="domain" description="Beta-lactamase-related" evidence="1">
    <location>
        <begin position="15"/>
        <end position="336"/>
    </location>
</feature>
<keyword evidence="3" id="KW-1185">Reference proteome</keyword>